<dbReference type="PANTHER" id="PTHR23073">
    <property type="entry name" value="26S PROTEASOME REGULATORY SUBUNIT"/>
    <property type="match status" value="1"/>
</dbReference>
<dbReference type="SUPFAM" id="SSF52540">
    <property type="entry name" value="P-loop containing nucleoside triphosphate hydrolases"/>
    <property type="match status" value="1"/>
</dbReference>
<accession>T1C9U9</accession>
<evidence type="ECO:0000313" key="4">
    <source>
        <dbReference type="EMBL" id="EQD62269.1"/>
    </source>
</evidence>
<dbReference type="InterPro" id="IPR050221">
    <property type="entry name" value="26S_Proteasome_ATPase"/>
</dbReference>
<evidence type="ECO:0000259" key="3">
    <source>
        <dbReference type="Pfam" id="PF00004"/>
    </source>
</evidence>
<dbReference type="InterPro" id="IPR027417">
    <property type="entry name" value="P-loop_NTPase"/>
</dbReference>
<dbReference type="AlphaFoldDB" id="T1C9U9"/>
<dbReference type="GO" id="GO:0016887">
    <property type="term" value="F:ATP hydrolysis activity"/>
    <property type="evidence" value="ECO:0007669"/>
    <property type="project" value="InterPro"/>
</dbReference>
<dbReference type="EMBL" id="AUZY01004673">
    <property type="protein sequence ID" value="EQD62269.1"/>
    <property type="molecule type" value="Genomic_DNA"/>
</dbReference>
<gene>
    <name evidence="4" type="ORF">B1B_07339</name>
</gene>
<dbReference type="GO" id="GO:0005524">
    <property type="term" value="F:ATP binding"/>
    <property type="evidence" value="ECO:0007669"/>
    <property type="project" value="UniProtKB-KW"/>
</dbReference>
<reference evidence="4" key="1">
    <citation type="submission" date="2013-08" db="EMBL/GenBank/DDBJ databases">
        <authorList>
            <person name="Mendez C."/>
            <person name="Richter M."/>
            <person name="Ferrer M."/>
            <person name="Sanchez J."/>
        </authorList>
    </citation>
    <scope>NUCLEOTIDE SEQUENCE</scope>
</reference>
<reference evidence="4" key="2">
    <citation type="journal article" date="2014" name="ISME J.">
        <title>Microbial stratification in low pH oxic and suboxic macroscopic growths along an acid mine drainage.</title>
        <authorList>
            <person name="Mendez-Garcia C."/>
            <person name="Mesa V."/>
            <person name="Sprenger R.R."/>
            <person name="Richter M."/>
            <person name="Diez M.S."/>
            <person name="Solano J."/>
            <person name="Bargiela R."/>
            <person name="Golyshina O.V."/>
            <person name="Manteca A."/>
            <person name="Ramos J.L."/>
            <person name="Gallego J.R."/>
            <person name="Llorente I."/>
            <person name="Martins Dos Santos V.A."/>
            <person name="Jensen O.N."/>
            <person name="Pelaez A.I."/>
            <person name="Sanchez J."/>
            <person name="Ferrer M."/>
        </authorList>
    </citation>
    <scope>NUCLEOTIDE SEQUENCE</scope>
</reference>
<feature type="non-terminal residue" evidence="4">
    <location>
        <position position="106"/>
    </location>
</feature>
<dbReference type="Pfam" id="PF00004">
    <property type="entry name" value="AAA"/>
    <property type="match status" value="1"/>
</dbReference>
<name>T1C9U9_9ZZZZ</name>
<dbReference type="Gene3D" id="3.10.330.10">
    <property type="match status" value="1"/>
</dbReference>
<dbReference type="InterPro" id="IPR003959">
    <property type="entry name" value="ATPase_AAA_core"/>
</dbReference>
<keyword evidence="2" id="KW-0067">ATP-binding</keyword>
<sequence>MVVATQPKGFVQVAPATLITIKEETVSETEVAAPRISYEDIGGLTEKLGRVREMIELPLKHPELFDRLAITPPKGVLLYGPPGTGKTLIAKAVANEAGAHFIGIQG</sequence>
<evidence type="ECO:0000256" key="1">
    <source>
        <dbReference type="ARBA" id="ARBA00022741"/>
    </source>
</evidence>
<evidence type="ECO:0000256" key="2">
    <source>
        <dbReference type="ARBA" id="ARBA00022840"/>
    </source>
</evidence>
<dbReference type="FunFam" id="3.40.50.300:FF:002861">
    <property type="entry name" value="Cell division control protein 48 homolog E"/>
    <property type="match status" value="1"/>
</dbReference>
<feature type="domain" description="ATPase AAA-type core" evidence="3">
    <location>
        <begin position="76"/>
        <end position="105"/>
    </location>
</feature>
<dbReference type="GO" id="GO:0051301">
    <property type="term" value="P:cell division"/>
    <property type="evidence" value="ECO:0007669"/>
    <property type="project" value="UniProtKB-KW"/>
</dbReference>
<keyword evidence="4" id="KW-0131">Cell cycle</keyword>
<protein>
    <submittedName>
        <fullName evidence="4">Cell division cycle protein</fullName>
    </submittedName>
</protein>
<dbReference type="Gene3D" id="3.40.50.300">
    <property type="entry name" value="P-loop containing nucleotide triphosphate hydrolases"/>
    <property type="match status" value="1"/>
</dbReference>
<comment type="caution">
    <text evidence="4">The sequence shown here is derived from an EMBL/GenBank/DDBJ whole genome shotgun (WGS) entry which is preliminary data.</text>
</comment>
<organism evidence="4">
    <name type="scientific">mine drainage metagenome</name>
    <dbReference type="NCBI Taxonomy" id="410659"/>
    <lineage>
        <taxon>unclassified sequences</taxon>
        <taxon>metagenomes</taxon>
        <taxon>ecological metagenomes</taxon>
    </lineage>
</organism>
<proteinExistence type="predicted"/>
<keyword evidence="1" id="KW-0547">Nucleotide-binding</keyword>
<keyword evidence="4" id="KW-0132">Cell division</keyword>